<organism evidence="2 3">
    <name type="scientific">Dendrobium catenatum</name>
    <dbReference type="NCBI Taxonomy" id="906689"/>
    <lineage>
        <taxon>Eukaryota</taxon>
        <taxon>Viridiplantae</taxon>
        <taxon>Streptophyta</taxon>
        <taxon>Embryophyta</taxon>
        <taxon>Tracheophyta</taxon>
        <taxon>Spermatophyta</taxon>
        <taxon>Magnoliopsida</taxon>
        <taxon>Liliopsida</taxon>
        <taxon>Asparagales</taxon>
        <taxon>Orchidaceae</taxon>
        <taxon>Epidendroideae</taxon>
        <taxon>Malaxideae</taxon>
        <taxon>Dendrobiinae</taxon>
        <taxon>Dendrobium</taxon>
    </lineage>
</organism>
<dbReference type="Proteomes" id="UP000233837">
    <property type="component" value="Unassembled WGS sequence"/>
</dbReference>
<evidence type="ECO:0000313" key="3">
    <source>
        <dbReference type="Proteomes" id="UP000233837"/>
    </source>
</evidence>
<reference evidence="2 3" key="1">
    <citation type="journal article" date="2016" name="Sci. Rep.">
        <title>The Dendrobium catenatum Lindl. genome sequence provides insights into polysaccharide synthase, floral development and adaptive evolution.</title>
        <authorList>
            <person name="Zhang G.Q."/>
            <person name="Xu Q."/>
            <person name="Bian C."/>
            <person name="Tsai W.C."/>
            <person name="Yeh C.M."/>
            <person name="Liu K.W."/>
            <person name="Yoshida K."/>
            <person name="Zhang L.S."/>
            <person name="Chang S.B."/>
            <person name="Chen F."/>
            <person name="Shi Y."/>
            <person name="Su Y.Y."/>
            <person name="Zhang Y.Q."/>
            <person name="Chen L.J."/>
            <person name="Yin Y."/>
            <person name="Lin M."/>
            <person name="Huang H."/>
            <person name="Deng H."/>
            <person name="Wang Z.W."/>
            <person name="Zhu S.L."/>
            <person name="Zhao X."/>
            <person name="Deng C."/>
            <person name="Niu S.C."/>
            <person name="Huang J."/>
            <person name="Wang M."/>
            <person name="Liu G.H."/>
            <person name="Yang H.J."/>
            <person name="Xiao X.J."/>
            <person name="Hsiao Y.Y."/>
            <person name="Wu W.L."/>
            <person name="Chen Y.Y."/>
            <person name="Mitsuda N."/>
            <person name="Ohme-Takagi M."/>
            <person name="Luo Y.B."/>
            <person name="Van de Peer Y."/>
            <person name="Liu Z.J."/>
        </authorList>
    </citation>
    <scope>NUCLEOTIDE SEQUENCE [LARGE SCALE GENOMIC DNA]</scope>
    <source>
        <tissue evidence="2">The whole plant</tissue>
    </source>
</reference>
<accession>A0A2I0WK68</accession>
<feature type="domain" description="Reverse transcriptase zinc-binding" evidence="1">
    <location>
        <begin position="2"/>
        <end position="44"/>
    </location>
</feature>
<evidence type="ECO:0000313" key="2">
    <source>
        <dbReference type="EMBL" id="PKU76057.1"/>
    </source>
</evidence>
<dbReference type="AlphaFoldDB" id="A0A2I0WK68"/>
<proteinExistence type="predicted"/>
<keyword evidence="3" id="KW-1185">Reference proteome</keyword>
<sequence length="131" mass="15542">MMFHGGLKTADMLALRGIMVPRLCPFCHADLESNTHLYFECIYTFDIAKRLFPWMNNLFMRPNFYQVFDSIFEQGFDIKTRNNYLLIASAMIYYVWRARNDRRFGNTIDSKATIIAKIKKAVLIKALRWKK</sequence>
<protein>
    <recommendedName>
        <fullName evidence="1">Reverse transcriptase zinc-binding domain-containing protein</fullName>
    </recommendedName>
</protein>
<dbReference type="EMBL" id="KZ502561">
    <property type="protein sequence ID" value="PKU76057.1"/>
    <property type="molecule type" value="Genomic_DNA"/>
</dbReference>
<name>A0A2I0WK68_9ASPA</name>
<dbReference type="InterPro" id="IPR026960">
    <property type="entry name" value="RVT-Znf"/>
</dbReference>
<gene>
    <name evidence="2" type="ORF">MA16_Dca011425</name>
</gene>
<reference evidence="2 3" key="2">
    <citation type="journal article" date="2017" name="Nature">
        <title>The Apostasia genome and the evolution of orchids.</title>
        <authorList>
            <person name="Zhang G.Q."/>
            <person name="Liu K.W."/>
            <person name="Li Z."/>
            <person name="Lohaus R."/>
            <person name="Hsiao Y.Y."/>
            <person name="Niu S.C."/>
            <person name="Wang J.Y."/>
            <person name="Lin Y.C."/>
            <person name="Xu Q."/>
            <person name="Chen L.J."/>
            <person name="Yoshida K."/>
            <person name="Fujiwara S."/>
            <person name="Wang Z.W."/>
            <person name="Zhang Y.Q."/>
            <person name="Mitsuda N."/>
            <person name="Wang M."/>
            <person name="Liu G.H."/>
            <person name="Pecoraro L."/>
            <person name="Huang H.X."/>
            <person name="Xiao X.J."/>
            <person name="Lin M."/>
            <person name="Wu X.Y."/>
            <person name="Wu W.L."/>
            <person name="Chen Y.Y."/>
            <person name="Chang S.B."/>
            <person name="Sakamoto S."/>
            <person name="Ohme-Takagi M."/>
            <person name="Yagi M."/>
            <person name="Zeng S.J."/>
            <person name="Shen C.Y."/>
            <person name="Yeh C.M."/>
            <person name="Luo Y.B."/>
            <person name="Tsai W.C."/>
            <person name="Van de Peer Y."/>
            <person name="Liu Z.J."/>
        </authorList>
    </citation>
    <scope>NUCLEOTIDE SEQUENCE [LARGE SCALE GENOMIC DNA]</scope>
    <source>
        <tissue evidence="2">The whole plant</tissue>
    </source>
</reference>
<evidence type="ECO:0000259" key="1">
    <source>
        <dbReference type="Pfam" id="PF13966"/>
    </source>
</evidence>
<dbReference type="Pfam" id="PF13966">
    <property type="entry name" value="zf-RVT"/>
    <property type="match status" value="1"/>
</dbReference>